<dbReference type="InterPro" id="IPR000160">
    <property type="entry name" value="GGDEF_dom"/>
</dbReference>
<evidence type="ECO:0000313" key="7">
    <source>
        <dbReference type="Proteomes" id="UP000242258"/>
    </source>
</evidence>
<feature type="transmembrane region" description="Helical" evidence="4">
    <location>
        <begin position="130"/>
        <end position="151"/>
    </location>
</feature>
<dbReference type="GO" id="GO:0052621">
    <property type="term" value="F:diguanylate cyclase activity"/>
    <property type="evidence" value="ECO:0007669"/>
    <property type="project" value="UniProtKB-EC"/>
</dbReference>
<comment type="cofactor">
    <cofactor evidence="1">
        <name>Mg(2+)</name>
        <dbReference type="ChEBI" id="CHEBI:18420"/>
    </cofactor>
</comment>
<dbReference type="Pfam" id="PF00990">
    <property type="entry name" value="GGDEF"/>
    <property type="match status" value="1"/>
</dbReference>
<dbReference type="InterPro" id="IPR029787">
    <property type="entry name" value="Nucleotide_cyclase"/>
</dbReference>
<dbReference type="CDD" id="cd01949">
    <property type="entry name" value="GGDEF"/>
    <property type="match status" value="1"/>
</dbReference>
<proteinExistence type="predicted"/>
<dbReference type="AlphaFoldDB" id="A0A1E7Q3S9"/>
<sequence length="322" mass="36041">MHNQLQEKFRLSVLSLIGVVSVLGITPFVFIRYFQGNTLAAIVDLVLILGIVTLVGYAVRTKKTRVVSWIVAVFINVGVFAIVLINGVDSFLWIYPAIASTFFLVRPIEAIVINIILTISCVFFSNIFELISLVSFVITILIVSVNTYVYASRSEKQFRLLESLNIVDELTGALNRRAFSSDIEQALSIAERKNTPYMLAILDLDHFKMVNDKYGHAVGDQVLKDLVTITTDNTRKYDRFYRFGGEEFVLLVPDIKKHQAFIQNLRAAIKKELKTPDGKEVTVSFGVASWLPGATADSWLKSADDALYRAKANGRDCAVFID</sequence>
<dbReference type="EC" id="2.7.7.65" evidence="2"/>
<gene>
    <name evidence="6" type="ORF">BI198_03325</name>
</gene>
<dbReference type="STRING" id="1628148.BI198_03325"/>
<comment type="caution">
    <text evidence="6">The sequence shown here is derived from an EMBL/GenBank/DDBJ whole genome shotgun (WGS) entry which is preliminary data.</text>
</comment>
<dbReference type="PROSITE" id="PS50887">
    <property type="entry name" value="GGDEF"/>
    <property type="match status" value="1"/>
</dbReference>
<feature type="transmembrane region" description="Helical" evidence="4">
    <location>
        <begin position="66"/>
        <end position="87"/>
    </location>
</feature>
<dbReference type="InterPro" id="IPR043128">
    <property type="entry name" value="Rev_trsase/Diguanyl_cyclase"/>
</dbReference>
<dbReference type="SUPFAM" id="SSF55073">
    <property type="entry name" value="Nucleotide cyclase"/>
    <property type="match status" value="1"/>
</dbReference>
<protein>
    <recommendedName>
        <fullName evidence="2">diguanylate cyclase</fullName>
        <ecNumber evidence="2">2.7.7.65</ecNumber>
    </recommendedName>
</protein>
<comment type="catalytic activity">
    <reaction evidence="3">
        <text>2 GTP = 3',3'-c-di-GMP + 2 diphosphate</text>
        <dbReference type="Rhea" id="RHEA:24898"/>
        <dbReference type="ChEBI" id="CHEBI:33019"/>
        <dbReference type="ChEBI" id="CHEBI:37565"/>
        <dbReference type="ChEBI" id="CHEBI:58805"/>
        <dbReference type="EC" id="2.7.7.65"/>
    </reaction>
</comment>
<reference evidence="7" key="1">
    <citation type="submission" date="2016-09" db="EMBL/GenBank/DDBJ databases">
        <authorList>
            <person name="Wan X."/>
            <person name="Hou S."/>
        </authorList>
    </citation>
    <scope>NUCLEOTIDE SEQUENCE [LARGE SCALE GENOMIC DNA]</scope>
    <source>
        <strain evidence="7">KH87</strain>
    </source>
</reference>
<accession>A0A1E7Q3S9</accession>
<dbReference type="PANTHER" id="PTHR45138">
    <property type="entry name" value="REGULATORY COMPONENTS OF SENSORY TRANSDUCTION SYSTEM"/>
    <property type="match status" value="1"/>
</dbReference>
<evidence type="ECO:0000256" key="3">
    <source>
        <dbReference type="ARBA" id="ARBA00034247"/>
    </source>
</evidence>
<keyword evidence="4" id="KW-0472">Membrane</keyword>
<dbReference type="PANTHER" id="PTHR45138:SF9">
    <property type="entry name" value="DIGUANYLATE CYCLASE DGCM-RELATED"/>
    <property type="match status" value="1"/>
</dbReference>
<dbReference type="NCBIfam" id="TIGR00254">
    <property type="entry name" value="GGDEF"/>
    <property type="match status" value="1"/>
</dbReference>
<feature type="transmembrane region" description="Helical" evidence="4">
    <location>
        <begin position="12"/>
        <end position="33"/>
    </location>
</feature>
<dbReference type="EMBL" id="MKEK01000001">
    <property type="protein sequence ID" value="OEY68708.1"/>
    <property type="molecule type" value="Genomic_DNA"/>
</dbReference>
<feature type="transmembrane region" description="Helical" evidence="4">
    <location>
        <begin position="93"/>
        <end position="123"/>
    </location>
</feature>
<evidence type="ECO:0000256" key="2">
    <source>
        <dbReference type="ARBA" id="ARBA00012528"/>
    </source>
</evidence>
<organism evidence="6 7">
    <name type="scientific">Rheinheimera salexigens</name>
    <dbReference type="NCBI Taxonomy" id="1628148"/>
    <lineage>
        <taxon>Bacteria</taxon>
        <taxon>Pseudomonadati</taxon>
        <taxon>Pseudomonadota</taxon>
        <taxon>Gammaproteobacteria</taxon>
        <taxon>Chromatiales</taxon>
        <taxon>Chromatiaceae</taxon>
        <taxon>Rheinheimera</taxon>
    </lineage>
</organism>
<keyword evidence="4" id="KW-1133">Transmembrane helix</keyword>
<keyword evidence="4" id="KW-0812">Transmembrane</keyword>
<evidence type="ECO:0000256" key="4">
    <source>
        <dbReference type="SAM" id="Phobius"/>
    </source>
</evidence>
<keyword evidence="7" id="KW-1185">Reference proteome</keyword>
<dbReference type="FunFam" id="3.30.70.270:FF:000001">
    <property type="entry name" value="Diguanylate cyclase domain protein"/>
    <property type="match status" value="1"/>
</dbReference>
<feature type="domain" description="GGDEF" evidence="5">
    <location>
        <begin position="195"/>
        <end position="322"/>
    </location>
</feature>
<name>A0A1E7Q3S9_9GAMM</name>
<dbReference type="OrthoDB" id="9812260at2"/>
<evidence type="ECO:0000259" key="5">
    <source>
        <dbReference type="PROSITE" id="PS50887"/>
    </source>
</evidence>
<dbReference type="Gene3D" id="3.30.70.270">
    <property type="match status" value="1"/>
</dbReference>
<dbReference type="SMART" id="SM00267">
    <property type="entry name" value="GGDEF"/>
    <property type="match status" value="1"/>
</dbReference>
<evidence type="ECO:0000256" key="1">
    <source>
        <dbReference type="ARBA" id="ARBA00001946"/>
    </source>
</evidence>
<dbReference type="InterPro" id="IPR050469">
    <property type="entry name" value="Diguanylate_Cyclase"/>
</dbReference>
<evidence type="ECO:0000313" key="6">
    <source>
        <dbReference type="EMBL" id="OEY68708.1"/>
    </source>
</evidence>
<dbReference type="RefSeq" id="WP_070048275.1">
    <property type="nucleotide sequence ID" value="NZ_CBCSDO010000001.1"/>
</dbReference>
<dbReference type="Proteomes" id="UP000242258">
    <property type="component" value="Unassembled WGS sequence"/>
</dbReference>
<feature type="transmembrane region" description="Helical" evidence="4">
    <location>
        <begin position="39"/>
        <end position="59"/>
    </location>
</feature>